<dbReference type="InterPro" id="IPR000851">
    <property type="entry name" value="Ribosomal_uS5"/>
</dbReference>
<comment type="similarity">
    <text evidence="1 5">Belongs to the universal ribosomal protein uS5 family.</text>
</comment>
<evidence type="ECO:0000256" key="1">
    <source>
        <dbReference type="ARBA" id="ARBA00008945"/>
    </source>
</evidence>
<dbReference type="GO" id="GO:0006412">
    <property type="term" value="P:translation"/>
    <property type="evidence" value="ECO:0007669"/>
    <property type="project" value="InterPro"/>
</dbReference>
<feature type="domain" description="S5 DRBM" evidence="8">
    <location>
        <begin position="268"/>
        <end position="331"/>
    </location>
</feature>
<evidence type="ECO:0000256" key="6">
    <source>
        <dbReference type="SAM" id="MobiDB-lite"/>
    </source>
</evidence>
<reference evidence="9 10" key="1">
    <citation type="journal article" date="2010" name="Plant Cell">
        <title>The Chlorella variabilis NC64A genome reveals adaptation to photosymbiosis, coevolution with viruses, and cryptic sex.</title>
        <authorList>
            <person name="Blanc G."/>
            <person name="Duncan G."/>
            <person name="Agarkova I."/>
            <person name="Borodovsky M."/>
            <person name="Gurnon J."/>
            <person name="Kuo A."/>
            <person name="Lindquist E."/>
            <person name="Lucas S."/>
            <person name="Pangilinan J."/>
            <person name="Polle J."/>
            <person name="Salamov A."/>
            <person name="Terry A."/>
            <person name="Yamada T."/>
            <person name="Dunigan D.D."/>
            <person name="Grigoriev I.V."/>
            <person name="Claverie J.M."/>
            <person name="Van Etten J.L."/>
        </authorList>
    </citation>
    <scope>NUCLEOTIDE SEQUENCE [LARGE SCALE GENOMIC DNA]</scope>
    <source>
        <strain evidence="9 10">NC64A</strain>
    </source>
</reference>
<evidence type="ECO:0000256" key="4">
    <source>
        <dbReference type="PROSITE-ProRule" id="PRU00268"/>
    </source>
</evidence>
<feature type="chain" id="PRO_5013084766" description="S5 DRBM domain-containing protein" evidence="7">
    <location>
        <begin position="16"/>
        <end position="435"/>
    </location>
</feature>
<feature type="signal peptide" evidence="7">
    <location>
        <begin position="1"/>
        <end position="15"/>
    </location>
</feature>
<feature type="compositionally biased region" description="Basic and acidic residues" evidence="6">
    <location>
        <begin position="88"/>
        <end position="103"/>
    </location>
</feature>
<dbReference type="InterPro" id="IPR005324">
    <property type="entry name" value="Ribosomal_uS5_C"/>
</dbReference>
<dbReference type="GO" id="GO:0005737">
    <property type="term" value="C:cytoplasm"/>
    <property type="evidence" value="ECO:0007669"/>
    <property type="project" value="UniProtKB-ARBA"/>
</dbReference>
<evidence type="ECO:0000256" key="7">
    <source>
        <dbReference type="SAM" id="SignalP"/>
    </source>
</evidence>
<feature type="compositionally biased region" description="Basic residues" evidence="6">
    <location>
        <begin position="77"/>
        <end position="86"/>
    </location>
</feature>
<dbReference type="Pfam" id="PF03719">
    <property type="entry name" value="Ribosomal_S5_C"/>
    <property type="match status" value="1"/>
</dbReference>
<accession>E1Z7E1</accession>
<dbReference type="RefSeq" id="XP_005850255.1">
    <property type="nucleotide sequence ID" value="XM_005850193.1"/>
</dbReference>
<keyword evidence="3 4" id="KW-0687">Ribonucleoprotein</keyword>
<organism evidence="10">
    <name type="scientific">Chlorella variabilis</name>
    <name type="common">Green alga</name>
    <dbReference type="NCBI Taxonomy" id="554065"/>
    <lineage>
        <taxon>Eukaryota</taxon>
        <taxon>Viridiplantae</taxon>
        <taxon>Chlorophyta</taxon>
        <taxon>core chlorophytes</taxon>
        <taxon>Trebouxiophyceae</taxon>
        <taxon>Chlorellales</taxon>
        <taxon>Chlorellaceae</taxon>
        <taxon>Chlorella clade</taxon>
        <taxon>Chlorella</taxon>
    </lineage>
</organism>
<dbReference type="GO" id="GO:0005840">
    <property type="term" value="C:ribosome"/>
    <property type="evidence" value="ECO:0007669"/>
    <property type="project" value="UniProtKB-KW"/>
</dbReference>
<dbReference type="InParanoid" id="E1Z7E1"/>
<dbReference type="STRING" id="554065.E1Z7E1"/>
<keyword evidence="2 4" id="KW-0689">Ribosomal protein</keyword>
<feature type="region of interest" description="Disordered" evidence="6">
    <location>
        <begin position="58"/>
        <end position="113"/>
    </location>
</feature>
<dbReference type="GO" id="GO:1990904">
    <property type="term" value="C:ribonucleoprotein complex"/>
    <property type="evidence" value="ECO:0007669"/>
    <property type="project" value="UniProtKB-UniRule"/>
</dbReference>
<feature type="region of interest" description="Disordered" evidence="6">
    <location>
        <begin position="145"/>
        <end position="173"/>
    </location>
</feature>
<dbReference type="Gene3D" id="3.30.230.10">
    <property type="match status" value="1"/>
</dbReference>
<dbReference type="GeneID" id="17357795"/>
<dbReference type="Gene3D" id="3.30.160.20">
    <property type="match status" value="1"/>
</dbReference>
<evidence type="ECO:0000313" key="9">
    <source>
        <dbReference type="EMBL" id="EFN58153.1"/>
    </source>
</evidence>
<evidence type="ECO:0000256" key="3">
    <source>
        <dbReference type="ARBA" id="ARBA00023274"/>
    </source>
</evidence>
<keyword evidence="10" id="KW-1185">Reference proteome</keyword>
<dbReference type="InterPro" id="IPR020568">
    <property type="entry name" value="Ribosomal_Su5_D2-typ_SF"/>
</dbReference>
<evidence type="ECO:0000313" key="10">
    <source>
        <dbReference type="Proteomes" id="UP000008141"/>
    </source>
</evidence>
<evidence type="ECO:0000259" key="8">
    <source>
        <dbReference type="PROSITE" id="PS50881"/>
    </source>
</evidence>
<dbReference type="SUPFAM" id="SSF54768">
    <property type="entry name" value="dsRNA-binding domain-like"/>
    <property type="match status" value="1"/>
</dbReference>
<gene>
    <name evidence="9" type="ORF">CHLNCDRAFT_141951</name>
</gene>
<dbReference type="Pfam" id="PF00333">
    <property type="entry name" value="Ribosomal_S5"/>
    <property type="match status" value="1"/>
</dbReference>
<dbReference type="AlphaFoldDB" id="E1Z7E1"/>
<dbReference type="OrthoDB" id="309483at2759"/>
<dbReference type="PROSITE" id="PS50881">
    <property type="entry name" value="S5_DSRBD"/>
    <property type="match status" value="1"/>
</dbReference>
<dbReference type="SUPFAM" id="SSF54211">
    <property type="entry name" value="Ribosomal protein S5 domain 2-like"/>
    <property type="match status" value="1"/>
</dbReference>
<dbReference type="eggNOG" id="KOG2646">
    <property type="taxonomic scope" value="Eukaryota"/>
</dbReference>
<name>E1Z7E1_CHLVA</name>
<dbReference type="InterPro" id="IPR013810">
    <property type="entry name" value="Ribosomal_uS5_N"/>
</dbReference>
<sequence length="435" mass="47808">MRALMLLRAARAAAAAVEPFGSLRLASEACGTSAAPLVPVSQLTSLLGMQFQQQAAYAARHRGDDSDEDDEAAATGRHSKLTHSQRKLLIDRKLREGEEREPVSEEEDDEDRVRRIMETLGNLGHPTNDNASSFVSSFFGQRRRAAASSSGEESDEDLRYRGEGGRFAPPRHPLAAAAADGDLAVDGEAEDELSEAEEADEDALEVSLPGALEEEEEVDLLSKLHGLRPGSRRIMLQQLLEGGIMRVDPQARAEWEAIQEQFKPPADFRMKVVDVNRTCKGTRTGGLYRYSCMVVVGNGNGVLGWGQGKAAEVNDAVQKAYQRACRNLYPIPRYNDHTIPEPMNAKYGQVRVTMYPKASGNGIKANALMYEICKMAGLYDIGIKVHGSRNVRNAVKCVFKAFDQIRTEEDFADEAQAAGKLVAKMPPGRYRNLRI</sequence>
<keyword evidence="7" id="KW-0732">Signal</keyword>
<dbReference type="GO" id="GO:0003735">
    <property type="term" value="F:structural constituent of ribosome"/>
    <property type="evidence" value="ECO:0007669"/>
    <property type="project" value="UniProtKB-UniRule"/>
</dbReference>
<dbReference type="Proteomes" id="UP000008141">
    <property type="component" value="Unassembled WGS sequence"/>
</dbReference>
<evidence type="ECO:0000256" key="2">
    <source>
        <dbReference type="ARBA" id="ARBA00022980"/>
    </source>
</evidence>
<proteinExistence type="inferred from homology"/>
<dbReference type="PANTHER" id="PTHR48277:SF1">
    <property type="entry name" value="MITOCHONDRIAL RIBOSOMAL PROTEIN S5"/>
    <property type="match status" value="1"/>
</dbReference>
<dbReference type="GO" id="GO:0003723">
    <property type="term" value="F:RNA binding"/>
    <property type="evidence" value="ECO:0007669"/>
    <property type="project" value="InterPro"/>
</dbReference>
<dbReference type="PANTHER" id="PTHR48277">
    <property type="entry name" value="MITOCHONDRIAL RIBOSOMAL PROTEIN S5"/>
    <property type="match status" value="1"/>
</dbReference>
<dbReference type="InterPro" id="IPR014721">
    <property type="entry name" value="Ribsml_uS5_D2-typ_fold_subgr"/>
</dbReference>
<dbReference type="KEGG" id="cvr:CHLNCDRAFT_141951"/>
<evidence type="ECO:0000256" key="5">
    <source>
        <dbReference type="RuleBase" id="RU003823"/>
    </source>
</evidence>
<dbReference type="FunFam" id="3.30.230.10:FF:000002">
    <property type="entry name" value="30S ribosomal protein S5"/>
    <property type="match status" value="1"/>
</dbReference>
<dbReference type="EMBL" id="GL433838">
    <property type="protein sequence ID" value="EFN58153.1"/>
    <property type="molecule type" value="Genomic_DNA"/>
</dbReference>
<protein>
    <recommendedName>
        <fullName evidence="8">S5 DRBM domain-containing protein</fullName>
    </recommendedName>
</protein>